<keyword evidence="1" id="KW-1133">Transmembrane helix</keyword>
<dbReference type="Proteomes" id="UP000290283">
    <property type="component" value="Unassembled WGS sequence"/>
</dbReference>
<keyword evidence="1" id="KW-0812">Transmembrane</keyword>
<protein>
    <recommendedName>
        <fullName evidence="4">Zinc-dependent peptidase</fullName>
    </recommendedName>
</protein>
<proteinExistence type="predicted"/>
<evidence type="ECO:0008006" key="4">
    <source>
        <dbReference type="Google" id="ProtNLM"/>
    </source>
</evidence>
<dbReference type="CDD" id="cd20170">
    <property type="entry name" value="Peptidase_M90-like"/>
    <property type="match status" value="1"/>
</dbReference>
<dbReference type="PANTHER" id="PTHR30164">
    <property type="entry name" value="MTFA PEPTIDASE"/>
    <property type="match status" value="1"/>
</dbReference>
<dbReference type="AlphaFoldDB" id="A0A4Q1K4C8"/>
<dbReference type="EMBL" id="SBKO01000001">
    <property type="protein sequence ID" value="RXR20568.1"/>
    <property type="molecule type" value="Genomic_DNA"/>
</dbReference>
<dbReference type="GO" id="GO:0004177">
    <property type="term" value="F:aminopeptidase activity"/>
    <property type="evidence" value="ECO:0007669"/>
    <property type="project" value="TreeGrafter"/>
</dbReference>
<keyword evidence="3" id="KW-1185">Reference proteome</keyword>
<dbReference type="OrthoDB" id="9786424at2"/>
<evidence type="ECO:0000256" key="1">
    <source>
        <dbReference type="SAM" id="Phobius"/>
    </source>
</evidence>
<dbReference type="InterPro" id="IPR010384">
    <property type="entry name" value="MtfA_fam"/>
</dbReference>
<dbReference type="PANTHER" id="PTHR30164:SF2">
    <property type="entry name" value="PROTEIN MTFA"/>
    <property type="match status" value="1"/>
</dbReference>
<dbReference type="SUPFAM" id="SSF55486">
    <property type="entry name" value="Metalloproteases ('zincins'), catalytic domain"/>
    <property type="match status" value="1"/>
</dbReference>
<feature type="transmembrane region" description="Helical" evidence="1">
    <location>
        <begin position="20"/>
        <end position="41"/>
    </location>
</feature>
<sequence>MFLFFALDLPTEDLHRKDVIMASVLTVFFGFCFLLFFIQVLEVVYIRTYKKPFLVFTHLVSNKLTESQQSLLEHNFSFYNRLKPKYKRYFEHRVNKFISQYHFESRNIELTEEMKLLIAAVYVKLTFGQRLYLSKVFTTIVIYPNAYFSDKNQQYHKGEFNPLLKQVIFSWEDFTEGIRITNDNLNLGLHEFTHVLHIETKITNSFKSVLFKESLQSLFGILDNQELRENLISSGFFRTYAFENQYEFVAVLLEYFFESPSEFKSQFPEIYLKVRQMINYNENHFVSS</sequence>
<dbReference type="RefSeq" id="WP_129433512.1">
    <property type="nucleotide sequence ID" value="NZ_SBKO01000001.1"/>
</dbReference>
<gene>
    <name evidence="2" type="ORF">EQG63_01140</name>
</gene>
<dbReference type="Pfam" id="PF06167">
    <property type="entry name" value="Peptidase_M90"/>
    <property type="match status" value="1"/>
</dbReference>
<organism evidence="2 3">
    <name type="scientific">Flavobacterium amnicola</name>
    <dbReference type="NCBI Taxonomy" id="2506422"/>
    <lineage>
        <taxon>Bacteria</taxon>
        <taxon>Pseudomonadati</taxon>
        <taxon>Bacteroidota</taxon>
        <taxon>Flavobacteriia</taxon>
        <taxon>Flavobacteriales</taxon>
        <taxon>Flavobacteriaceae</taxon>
        <taxon>Flavobacterium</taxon>
    </lineage>
</organism>
<accession>A0A4Q1K4C8</accession>
<dbReference type="Gene3D" id="1.10.472.150">
    <property type="entry name" value="Glucose-regulated metallo-peptidase M90, N-terminal domain"/>
    <property type="match status" value="1"/>
</dbReference>
<comment type="caution">
    <text evidence="2">The sequence shown here is derived from an EMBL/GenBank/DDBJ whole genome shotgun (WGS) entry which is preliminary data.</text>
</comment>
<keyword evidence="1" id="KW-0472">Membrane</keyword>
<dbReference type="InterPro" id="IPR042252">
    <property type="entry name" value="MtfA_N"/>
</dbReference>
<dbReference type="GO" id="GO:0005829">
    <property type="term" value="C:cytosol"/>
    <property type="evidence" value="ECO:0007669"/>
    <property type="project" value="TreeGrafter"/>
</dbReference>
<evidence type="ECO:0000313" key="3">
    <source>
        <dbReference type="Proteomes" id="UP000290283"/>
    </source>
</evidence>
<name>A0A4Q1K4C8_9FLAO</name>
<evidence type="ECO:0000313" key="2">
    <source>
        <dbReference type="EMBL" id="RXR20568.1"/>
    </source>
</evidence>
<reference evidence="3" key="1">
    <citation type="submission" date="2019-01" db="EMBL/GenBank/DDBJ databases">
        <title>Cytophagaceae bacterium strain CAR-16.</title>
        <authorList>
            <person name="Chen W.-M."/>
        </authorList>
    </citation>
    <scope>NUCLEOTIDE SEQUENCE [LARGE SCALE GENOMIC DNA]</scope>
    <source>
        <strain evidence="3">LLJ-11</strain>
    </source>
</reference>